<feature type="compositionally biased region" description="Polar residues" evidence="1">
    <location>
        <begin position="88"/>
        <end position="101"/>
    </location>
</feature>
<proteinExistence type="predicted"/>
<name>A0A066VFY0_TILAU</name>
<feature type="region of interest" description="Disordered" evidence="1">
    <location>
        <begin position="193"/>
        <end position="214"/>
    </location>
</feature>
<dbReference type="OrthoDB" id="2555252at2759"/>
<feature type="region of interest" description="Disordered" evidence="1">
    <location>
        <begin position="87"/>
        <end position="181"/>
    </location>
</feature>
<dbReference type="InParanoid" id="A0A066VFY0"/>
<dbReference type="Proteomes" id="UP000027361">
    <property type="component" value="Unassembled WGS sequence"/>
</dbReference>
<dbReference type="HOGENOM" id="CLU_540998_0_0_1"/>
<comment type="caution">
    <text evidence="2">The sequence shown here is derived from an EMBL/GenBank/DDBJ whole genome shotgun (WGS) entry which is preliminary data.</text>
</comment>
<feature type="compositionally biased region" description="Polar residues" evidence="1">
    <location>
        <begin position="449"/>
        <end position="468"/>
    </location>
</feature>
<gene>
    <name evidence="2" type="ORF">K437DRAFT_189895</name>
</gene>
<feature type="region of interest" description="Disordered" evidence="1">
    <location>
        <begin position="408"/>
        <end position="493"/>
    </location>
</feature>
<dbReference type="RefSeq" id="XP_013241347.1">
    <property type="nucleotide sequence ID" value="XM_013385893.1"/>
</dbReference>
<keyword evidence="3" id="KW-1185">Reference proteome</keyword>
<protein>
    <submittedName>
        <fullName evidence="2">Uncharacterized protein</fullName>
    </submittedName>
</protein>
<feature type="compositionally biased region" description="Basic and acidic residues" evidence="1">
    <location>
        <begin position="130"/>
        <end position="145"/>
    </location>
</feature>
<sequence length="504" mass="53706">MFQSSTSIPHTVGPPRLKLVGRSVSDFSPVCESDEWKESAASAQRAHVGGIKVVSGGKLVTGGFAPFSPFLPLPPPPTMDEVTRHFSRTQNTATRCSSRSSYARELDSTPRGKTCVDGGLSSGNTVQRPHTPEDYRSDQKEDLERPSSPSKHQRMIAEQHEKPNSAAMSPASSGSSSNTVTLPACEDVNTLAAASSSSVHTRYPRGSDMATRTQPRSACMLRSFSVPVATQAEFDHQSRLMSWGSTALYDHNSSFWAAGWPSSASPFGGLAPAIDANNGRVMARRASQISPDDLASVPSAVHVISSSGKRPQLHEPVFITNTSPQQNAPLASPRQVLASITNSPRTNEASARGNLNDEPFYVSDSTIQDSPSALALSVAAVCKLNDESADGEKDLEASGNINHQGFYSLLMPGLSPDGNSDHSGRGSHSSYTSDDTEDAGARTPRVSPTVHSKTASYFGSSQSSTTHDQLPPMQTDAFVSDKHDSDPGQGSLNWATFIHPDHML</sequence>
<evidence type="ECO:0000313" key="2">
    <source>
        <dbReference type="EMBL" id="KDN40336.1"/>
    </source>
</evidence>
<organism evidence="2 3">
    <name type="scientific">Tilletiaria anomala (strain ATCC 24038 / CBS 436.72 / UBC 951)</name>
    <dbReference type="NCBI Taxonomy" id="1037660"/>
    <lineage>
        <taxon>Eukaryota</taxon>
        <taxon>Fungi</taxon>
        <taxon>Dikarya</taxon>
        <taxon>Basidiomycota</taxon>
        <taxon>Ustilaginomycotina</taxon>
        <taxon>Exobasidiomycetes</taxon>
        <taxon>Georgefischeriales</taxon>
        <taxon>Tilletiariaceae</taxon>
        <taxon>Tilletiaria</taxon>
    </lineage>
</organism>
<dbReference type="AlphaFoldDB" id="A0A066VFY0"/>
<feature type="compositionally biased region" description="Low complexity" evidence="1">
    <location>
        <begin position="165"/>
        <end position="177"/>
    </location>
</feature>
<evidence type="ECO:0000313" key="3">
    <source>
        <dbReference type="Proteomes" id="UP000027361"/>
    </source>
</evidence>
<dbReference type="EMBL" id="JMSN01000092">
    <property type="protein sequence ID" value="KDN40336.1"/>
    <property type="molecule type" value="Genomic_DNA"/>
</dbReference>
<reference evidence="2 3" key="1">
    <citation type="submission" date="2014-05" db="EMBL/GenBank/DDBJ databases">
        <title>Draft genome sequence of a rare smut relative, Tilletiaria anomala UBC 951.</title>
        <authorList>
            <consortium name="DOE Joint Genome Institute"/>
            <person name="Toome M."/>
            <person name="Kuo A."/>
            <person name="Henrissat B."/>
            <person name="Lipzen A."/>
            <person name="Tritt A."/>
            <person name="Yoshinaga Y."/>
            <person name="Zane M."/>
            <person name="Barry K."/>
            <person name="Grigoriev I.V."/>
            <person name="Spatafora J.W."/>
            <person name="Aimea M.C."/>
        </authorList>
    </citation>
    <scope>NUCLEOTIDE SEQUENCE [LARGE SCALE GENOMIC DNA]</scope>
    <source>
        <strain evidence="2 3">UBC 951</strain>
    </source>
</reference>
<accession>A0A066VFY0</accession>
<evidence type="ECO:0000256" key="1">
    <source>
        <dbReference type="SAM" id="MobiDB-lite"/>
    </source>
</evidence>
<dbReference type="GeneID" id="25261978"/>